<feature type="transmembrane region" description="Helical" evidence="6">
    <location>
        <begin position="12"/>
        <end position="31"/>
    </location>
</feature>
<feature type="transmembrane region" description="Helical" evidence="6">
    <location>
        <begin position="73"/>
        <end position="96"/>
    </location>
</feature>
<organism evidence="7 8">
    <name type="scientific">Mannheimia bovis</name>
    <dbReference type="NCBI Taxonomy" id="2770636"/>
    <lineage>
        <taxon>Bacteria</taxon>
        <taxon>Pseudomonadati</taxon>
        <taxon>Pseudomonadota</taxon>
        <taxon>Gammaproteobacteria</taxon>
        <taxon>Pasteurellales</taxon>
        <taxon>Pasteurellaceae</taxon>
        <taxon>Mannheimia</taxon>
    </lineage>
</organism>
<evidence type="ECO:0000313" key="7">
    <source>
        <dbReference type="EMBL" id="QNS15603.1"/>
    </source>
</evidence>
<evidence type="ECO:0000256" key="4">
    <source>
        <dbReference type="ARBA" id="ARBA00022989"/>
    </source>
</evidence>
<gene>
    <name evidence="7" type="ORF">ICJ55_02270</name>
</gene>
<dbReference type="GO" id="GO:0005886">
    <property type="term" value="C:plasma membrane"/>
    <property type="evidence" value="ECO:0007669"/>
    <property type="project" value="UniProtKB-SubCell"/>
</dbReference>
<evidence type="ECO:0000256" key="1">
    <source>
        <dbReference type="ARBA" id="ARBA00004651"/>
    </source>
</evidence>
<evidence type="ECO:0000256" key="3">
    <source>
        <dbReference type="ARBA" id="ARBA00022692"/>
    </source>
</evidence>
<feature type="transmembrane region" description="Helical" evidence="6">
    <location>
        <begin position="102"/>
        <end position="122"/>
    </location>
</feature>
<dbReference type="Proteomes" id="UP000576260">
    <property type="component" value="Chromosome"/>
</dbReference>
<keyword evidence="8" id="KW-1185">Reference proteome</keyword>
<name>A0A7H1C3P8_9PAST</name>
<dbReference type="AlphaFoldDB" id="A0A7H1C3P8"/>
<feature type="transmembrane region" description="Helical" evidence="6">
    <location>
        <begin position="37"/>
        <end position="61"/>
    </location>
</feature>
<keyword evidence="2" id="KW-1003">Cell membrane</keyword>
<keyword evidence="3 6" id="KW-0812">Transmembrane</keyword>
<dbReference type="Pfam" id="PF03899">
    <property type="entry name" value="ATP-synt_I"/>
    <property type="match status" value="1"/>
</dbReference>
<evidence type="ECO:0000256" key="2">
    <source>
        <dbReference type="ARBA" id="ARBA00022475"/>
    </source>
</evidence>
<dbReference type="InterPro" id="IPR005598">
    <property type="entry name" value="ATP_synth_I"/>
</dbReference>
<evidence type="ECO:0000256" key="5">
    <source>
        <dbReference type="ARBA" id="ARBA00023136"/>
    </source>
</evidence>
<evidence type="ECO:0000256" key="6">
    <source>
        <dbReference type="SAM" id="Phobius"/>
    </source>
</evidence>
<comment type="subcellular location">
    <subcellularLocation>
        <location evidence="1">Cell membrane</location>
        <topology evidence="1">Multi-pass membrane protein</topology>
    </subcellularLocation>
</comment>
<dbReference type="NCBIfam" id="NF004763">
    <property type="entry name" value="PRK06099.1"/>
    <property type="match status" value="1"/>
</dbReference>
<keyword evidence="4 6" id="KW-1133">Transmembrane helix</keyword>
<protein>
    <submittedName>
        <fullName evidence="7">ATP synthase subunit I</fullName>
    </submittedName>
</protein>
<sequence length="127" mass="14333">MSAVINKAKSQYRRALGIEAGTILVLAFILFLCKGNIAVSFLAGGISSFVPHCVFVYWVFFRNSAKDRTKMTAFYWGEGGKWLVAIILMIVSFTLIPHFQFLVFFVGYFLALFLNIALPMFLSRKST</sequence>
<reference evidence="7 8" key="1">
    <citation type="submission" date="2020-09" db="EMBL/GenBank/DDBJ databases">
        <title>Mannheimia bovis sp.nov., isolated from a cow.</title>
        <authorList>
            <person name="Li F."/>
        </authorList>
    </citation>
    <scope>NUCLEOTIDE SEQUENCE [LARGE SCALE GENOMIC DNA]</scope>
    <source>
        <strain evidence="7 8">ZY190616</strain>
    </source>
</reference>
<keyword evidence="5 6" id="KW-0472">Membrane</keyword>
<dbReference type="EMBL" id="CP061280">
    <property type="protein sequence ID" value="QNS15603.1"/>
    <property type="molecule type" value="Genomic_DNA"/>
</dbReference>
<proteinExistence type="predicted"/>
<accession>A0A7H1C3P8</accession>
<dbReference type="KEGG" id="mbos:ICJ55_02270"/>
<evidence type="ECO:0000313" key="8">
    <source>
        <dbReference type="Proteomes" id="UP000576260"/>
    </source>
</evidence>
<dbReference type="RefSeq" id="WP_188157163.1">
    <property type="nucleotide sequence ID" value="NZ_CP061280.1"/>
</dbReference>